<evidence type="ECO:0000313" key="2">
    <source>
        <dbReference type="Proteomes" id="UP000821865"/>
    </source>
</evidence>
<name>A0ACB8CW91_DERSI</name>
<dbReference type="Proteomes" id="UP000821865">
    <property type="component" value="Chromosome 4"/>
</dbReference>
<sequence>MSMDDRTRSMRTLRLEKIRRGGVIHGIEPRAPSDVLRPNLRIRTQGLELIDARMLGDSQSALLTLYGSQVPRHRTDVCPQPDIQVCRTCGVREPADGQACAPKCAICGGNHPTGDRTCPKRLKPVKARSTPQSKKTTKTKLRWFASEDEDSELGFRPRTDHRSRSRTRSPSWSRAWSGQPGQRKRSASRPKVPLQHQQPTSKTETHRSKSPGAPLAWSTSQYHQEVGKHKQKLKGYELYAHPDHPQVASFAKKDVAISVQYSGEGKLSSIR</sequence>
<gene>
    <name evidence="1" type="ORF">HPB49_006689</name>
</gene>
<keyword evidence="2" id="KW-1185">Reference proteome</keyword>
<comment type="caution">
    <text evidence="1">The sequence shown here is derived from an EMBL/GenBank/DDBJ whole genome shotgun (WGS) entry which is preliminary data.</text>
</comment>
<reference evidence="1" key="1">
    <citation type="submission" date="2020-05" db="EMBL/GenBank/DDBJ databases">
        <title>Large-scale comparative analyses of tick genomes elucidate their genetic diversity and vector capacities.</title>
        <authorList>
            <person name="Jia N."/>
            <person name="Wang J."/>
            <person name="Shi W."/>
            <person name="Du L."/>
            <person name="Sun Y."/>
            <person name="Zhan W."/>
            <person name="Jiang J."/>
            <person name="Wang Q."/>
            <person name="Zhang B."/>
            <person name="Ji P."/>
            <person name="Sakyi L.B."/>
            <person name="Cui X."/>
            <person name="Yuan T."/>
            <person name="Jiang B."/>
            <person name="Yang W."/>
            <person name="Lam T.T.-Y."/>
            <person name="Chang Q."/>
            <person name="Ding S."/>
            <person name="Wang X."/>
            <person name="Zhu J."/>
            <person name="Ruan X."/>
            <person name="Zhao L."/>
            <person name="Wei J."/>
            <person name="Que T."/>
            <person name="Du C."/>
            <person name="Cheng J."/>
            <person name="Dai P."/>
            <person name="Han X."/>
            <person name="Huang E."/>
            <person name="Gao Y."/>
            <person name="Liu J."/>
            <person name="Shao H."/>
            <person name="Ye R."/>
            <person name="Li L."/>
            <person name="Wei W."/>
            <person name="Wang X."/>
            <person name="Wang C."/>
            <person name="Yang T."/>
            <person name="Huo Q."/>
            <person name="Li W."/>
            <person name="Guo W."/>
            <person name="Chen H."/>
            <person name="Zhou L."/>
            <person name="Ni X."/>
            <person name="Tian J."/>
            <person name="Zhou Y."/>
            <person name="Sheng Y."/>
            <person name="Liu T."/>
            <person name="Pan Y."/>
            <person name="Xia L."/>
            <person name="Li J."/>
            <person name="Zhao F."/>
            <person name="Cao W."/>
        </authorList>
    </citation>
    <scope>NUCLEOTIDE SEQUENCE</scope>
    <source>
        <strain evidence="1">Dsil-2018</strain>
    </source>
</reference>
<accession>A0ACB8CW91</accession>
<dbReference type="EMBL" id="CM023473">
    <property type="protein sequence ID" value="KAH7953272.1"/>
    <property type="molecule type" value="Genomic_DNA"/>
</dbReference>
<organism evidence="1 2">
    <name type="scientific">Dermacentor silvarum</name>
    <name type="common">Tick</name>
    <dbReference type="NCBI Taxonomy" id="543639"/>
    <lineage>
        <taxon>Eukaryota</taxon>
        <taxon>Metazoa</taxon>
        <taxon>Ecdysozoa</taxon>
        <taxon>Arthropoda</taxon>
        <taxon>Chelicerata</taxon>
        <taxon>Arachnida</taxon>
        <taxon>Acari</taxon>
        <taxon>Parasitiformes</taxon>
        <taxon>Ixodida</taxon>
        <taxon>Ixodoidea</taxon>
        <taxon>Ixodidae</taxon>
        <taxon>Rhipicephalinae</taxon>
        <taxon>Dermacentor</taxon>
    </lineage>
</organism>
<evidence type="ECO:0000313" key="1">
    <source>
        <dbReference type="EMBL" id="KAH7953272.1"/>
    </source>
</evidence>
<proteinExistence type="predicted"/>
<protein>
    <submittedName>
        <fullName evidence="1">Uncharacterized protein</fullName>
    </submittedName>
</protein>